<dbReference type="PROSITE" id="PS50853">
    <property type="entry name" value="FN3"/>
    <property type="match status" value="1"/>
</dbReference>
<organism evidence="4 5">
    <name type="scientific">Spirosoma utsteinense</name>
    <dbReference type="NCBI Taxonomy" id="2585773"/>
    <lineage>
        <taxon>Bacteria</taxon>
        <taxon>Pseudomonadati</taxon>
        <taxon>Bacteroidota</taxon>
        <taxon>Cytophagia</taxon>
        <taxon>Cytophagales</taxon>
        <taxon>Cytophagaceae</taxon>
        <taxon>Spirosoma</taxon>
    </lineage>
</organism>
<feature type="signal peptide" evidence="2">
    <location>
        <begin position="1"/>
        <end position="25"/>
    </location>
</feature>
<proteinExistence type="predicted"/>
<feature type="region of interest" description="Disordered" evidence="1">
    <location>
        <begin position="661"/>
        <end position="683"/>
    </location>
</feature>
<dbReference type="Pfam" id="PF20009">
    <property type="entry name" value="GEVED"/>
    <property type="match status" value="1"/>
</dbReference>
<protein>
    <submittedName>
        <fullName evidence="4">Repeat protein (TIGR01451 family)</fullName>
    </submittedName>
</protein>
<dbReference type="InterPro" id="IPR008754">
    <property type="entry name" value="Peptidase_M43"/>
</dbReference>
<name>A0ABR6W798_9BACT</name>
<evidence type="ECO:0000256" key="2">
    <source>
        <dbReference type="SAM" id="SignalP"/>
    </source>
</evidence>
<dbReference type="InterPro" id="IPR051172">
    <property type="entry name" value="Chlamydia_OmcB"/>
</dbReference>
<feature type="chain" id="PRO_5047326873" evidence="2">
    <location>
        <begin position="26"/>
        <end position="857"/>
    </location>
</feature>
<dbReference type="Gene3D" id="3.40.390.10">
    <property type="entry name" value="Collagenase (Catalytic Domain)"/>
    <property type="match status" value="1"/>
</dbReference>
<dbReference type="EMBL" id="VFIA01000016">
    <property type="protein sequence ID" value="MBC3792444.1"/>
    <property type="molecule type" value="Genomic_DNA"/>
</dbReference>
<feature type="domain" description="Fibronectin type-III" evidence="3">
    <location>
        <begin position="322"/>
        <end position="413"/>
    </location>
</feature>
<dbReference type="SUPFAM" id="SSF55486">
    <property type="entry name" value="Metalloproteases ('zincins'), catalytic domain"/>
    <property type="match status" value="1"/>
</dbReference>
<dbReference type="InterPro" id="IPR045474">
    <property type="entry name" value="GEVED"/>
</dbReference>
<sequence>MNKSFPGLLLSCLTLLLLTPGLTLAQQTPRSDFPLCATPGLTDAQRRNLSSQAALALSMKLATNGAPTTITYVPIRPHIFRRSDGTGGMTLAKLNNVMAITNSYYLSRGAGIQFYFCGTTPDYIDNDNLYNGFVAFSESGISGRDAANAMNQYYVNQFSQSGLGGYAEFPKDNKLESTRSFILNEDDEADLANRLLPHELGHNFGLFHTFGNTNSGTTELVTRGAGANCLTNGDEVCDTPADPHGVSGASLTDVNGCLAYKGTARDAQGALFAPSITNIMSYYFPCTHDFTSGQYDRMQAGLALRESHTAYSLNCPATAVATPDNLSASIVNASVVLSWQDNASNEMGYFIERSTSATSGFVPIGGVGPNTTTFTDRRTAAFTRYTYRIRPSNATTVGVSPAISLTTGICHPFYDNGCGSGDGLTSFVVNDTPLSTNSGCSANGYSSYTATSTTLTAGKTYPFSGTLISSIRSQGVTVWADLNRNGLYETGENELIYQTPTPQAEPFSGTLTLPATLTSGTLSLRVVVRNDAVPFDPCGSYAYGEAEDYVLSVVNTTPALTQADLRLSMHVTNRSVMLDQPVGYSLTITNDGPSTATGVSWQNRLPAGLEFAGGDAGVVSSGTAVTGNSLSLSSGTSVTIGYQLKPTQPGIYLNTAQILASNQPDPDSQPGSGTGDGQDDAAGADIRTIPTTEAIFASPNPNQVELPAVSSGQPTADPNKADLSLSMSVSNRTPAPGQPVTFTIIVKNTGGLAATNVVVRDTLRGFTVPVLTAGVRIAATGDSYSIVEGTIASIPVNGTAAIAFIATPTDSGYVRNAAQIWSAGQPDPDSIPGSATPAANNFNGEDDTAGLDLRVGP</sequence>
<dbReference type="Gene3D" id="2.60.40.10">
    <property type="entry name" value="Immunoglobulins"/>
    <property type="match status" value="3"/>
</dbReference>
<evidence type="ECO:0000256" key="1">
    <source>
        <dbReference type="SAM" id="MobiDB-lite"/>
    </source>
</evidence>
<dbReference type="InterPro" id="IPR001434">
    <property type="entry name" value="OmcB-like_DUF11"/>
</dbReference>
<dbReference type="PANTHER" id="PTHR34819:SF3">
    <property type="entry name" value="CELL SURFACE PROTEIN"/>
    <property type="match status" value="1"/>
</dbReference>
<keyword evidence="2" id="KW-0732">Signal</keyword>
<reference evidence="4 5" key="1">
    <citation type="submission" date="2019-06" db="EMBL/GenBank/DDBJ databases">
        <title>Spirosoma utsteinense sp. nov. isolated from Antarctic ice-free soils.</title>
        <authorList>
            <person name="Tahon G."/>
        </authorList>
    </citation>
    <scope>NUCLEOTIDE SEQUENCE [LARGE SCALE GENOMIC DNA]</scope>
    <source>
        <strain evidence="4 5">LMG 31447</strain>
    </source>
</reference>
<dbReference type="CDD" id="cd00063">
    <property type="entry name" value="FN3"/>
    <property type="match status" value="1"/>
</dbReference>
<dbReference type="NCBIfam" id="TIGR01451">
    <property type="entry name" value="B_ant_repeat"/>
    <property type="match status" value="2"/>
</dbReference>
<feature type="region of interest" description="Disordered" evidence="1">
    <location>
        <begin position="824"/>
        <end position="857"/>
    </location>
</feature>
<dbReference type="PANTHER" id="PTHR34819">
    <property type="entry name" value="LARGE CYSTEINE-RICH PERIPLASMIC PROTEIN OMCB"/>
    <property type="match status" value="1"/>
</dbReference>
<gene>
    <name evidence="4" type="ORF">FH603_2957</name>
</gene>
<comment type="caution">
    <text evidence="4">The sequence shown here is derived from an EMBL/GenBank/DDBJ whole genome shotgun (WGS) entry which is preliminary data.</text>
</comment>
<feature type="compositionally biased region" description="Polar residues" evidence="1">
    <location>
        <begin position="661"/>
        <end position="671"/>
    </location>
</feature>
<dbReference type="InterPro" id="IPR013783">
    <property type="entry name" value="Ig-like_fold"/>
</dbReference>
<accession>A0ABR6W798</accession>
<dbReference type="InterPro" id="IPR036116">
    <property type="entry name" value="FN3_sf"/>
</dbReference>
<dbReference type="InterPro" id="IPR047589">
    <property type="entry name" value="DUF11_rpt"/>
</dbReference>
<dbReference type="InterPro" id="IPR024079">
    <property type="entry name" value="MetalloPept_cat_dom_sf"/>
</dbReference>
<evidence type="ECO:0000313" key="4">
    <source>
        <dbReference type="EMBL" id="MBC3792444.1"/>
    </source>
</evidence>
<dbReference type="Pfam" id="PF01345">
    <property type="entry name" value="DUF11"/>
    <property type="match status" value="2"/>
</dbReference>
<dbReference type="Pfam" id="PF05572">
    <property type="entry name" value="Peptidase_M43"/>
    <property type="match status" value="1"/>
</dbReference>
<dbReference type="InterPro" id="IPR003961">
    <property type="entry name" value="FN3_dom"/>
</dbReference>
<dbReference type="SUPFAM" id="SSF49265">
    <property type="entry name" value="Fibronectin type III"/>
    <property type="match status" value="1"/>
</dbReference>
<evidence type="ECO:0000259" key="3">
    <source>
        <dbReference type="PROSITE" id="PS50853"/>
    </source>
</evidence>
<evidence type="ECO:0000313" key="5">
    <source>
        <dbReference type="Proteomes" id="UP000700732"/>
    </source>
</evidence>
<dbReference type="Proteomes" id="UP000700732">
    <property type="component" value="Unassembled WGS sequence"/>
</dbReference>
<keyword evidence="5" id="KW-1185">Reference proteome</keyword>
<feature type="region of interest" description="Disordered" evidence="1">
    <location>
        <begin position="696"/>
        <end position="720"/>
    </location>
</feature>
<dbReference type="RefSeq" id="WP_186738216.1">
    <property type="nucleotide sequence ID" value="NZ_VFIA01000016.1"/>
</dbReference>